<organism evidence="1 2">
    <name type="scientific">Brucella intermedia M86</name>
    <dbReference type="NCBI Taxonomy" id="1234597"/>
    <lineage>
        <taxon>Bacteria</taxon>
        <taxon>Pseudomonadati</taxon>
        <taxon>Pseudomonadota</taxon>
        <taxon>Alphaproteobacteria</taxon>
        <taxon>Hyphomicrobiales</taxon>
        <taxon>Brucellaceae</taxon>
        <taxon>Brucella/Ochrobactrum group</taxon>
        <taxon>Brucella</taxon>
    </lineage>
</organism>
<dbReference type="AlphaFoldDB" id="M5JRC2"/>
<comment type="caution">
    <text evidence="1">The sequence shown here is derived from an EMBL/GenBank/DDBJ whole genome shotgun (WGS) entry which is preliminary data.</text>
</comment>
<dbReference type="RefSeq" id="WP_006470848.1">
    <property type="nucleotide sequence ID" value="NZ_AOGE01000011.1"/>
</dbReference>
<protein>
    <submittedName>
        <fullName evidence="1">Uncharacterized protein</fullName>
    </submittedName>
</protein>
<accession>M5JRC2</accession>
<dbReference type="PATRIC" id="fig|1234597.4.peg.1021"/>
<evidence type="ECO:0000313" key="1">
    <source>
        <dbReference type="EMBL" id="ELT50258.1"/>
    </source>
</evidence>
<evidence type="ECO:0000313" key="2">
    <source>
        <dbReference type="Proteomes" id="UP000011971"/>
    </source>
</evidence>
<dbReference type="EMBL" id="AOGE01000011">
    <property type="protein sequence ID" value="ELT50258.1"/>
    <property type="molecule type" value="Genomic_DNA"/>
</dbReference>
<dbReference type="OrthoDB" id="9180581at2"/>
<gene>
    <name evidence="1" type="ORF">D584_04918</name>
</gene>
<proteinExistence type="predicted"/>
<dbReference type="Proteomes" id="UP000011971">
    <property type="component" value="Unassembled WGS sequence"/>
</dbReference>
<name>M5JRC2_9HYPH</name>
<reference evidence="1 2" key="1">
    <citation type="journal article" date="2013" name="Gut Pathog.">
        <title>Draft genome of Ochrobactrum intermedium strain M86 isolated from non-ulcer dyspeptic individual from India.</title>
        <authorList>
            <person name="Kulkarni G."/>
            <person name="Dhotre D."/>
            <person name="Dharne M."/>
            <person name="Shetty S."/>
            <person name="Chowdhury S."/>
            <person name="Misra V."/>
            <person name="Misra S."/>
            <person name="Patole M."/>
            <person name="Shouche Y."/>
        </authorList>
    </citation>
    <scope>NUCLEOTIDE SEQUENCE [LARGE SCALE GENOMIC DNA]</scope>
    <source>
        <strain evidence="1 2">M86</strain>
    </source>
</reference>
<sequence length="127" mass="14091">MTVPTFSNEFTSAHFRKELTRLMPGYQWTVHKSTNENRLEATGIQSSGFNRLSTLSVVRSVHGQGVVTYSAKSAGYGRRARWLHANTDITLASALRGLQNFYEAQAGLFRKHASSLERGRTAQGGDE</sequence>